<evidence type="ECO:0000313" key="12">
    <source>
        <dbReference type="Proteomes" id="UP000232323"/>
    </source>
</evidence>
<dbReference type="GO" id="GO:0006325">
    <property type="term" value="P:chromatin organization"/>
    <property type="evidence" value="ECO:0007669"/>
    <property type="project" value="UniProtKB-KW"/>
</dbReference>
<evidence type="ECO:0000256" key="1">
    <source>
        <dbReference type="ARBA" id="ARBA00007416"/>
    </source>
</evidence>
<dbReference type="Pfam" id="PF09733">
    <property type="entry name" value="VEFS-Box"/>
    <property type="match status" value="1"/>
</dbReference>
<dbReference type="GO" id="GO:0031490">
    <property type="term" value="F:chromatin DNA binding"/>
    <property type="evidence" value="ECO:0007669"/>
    <property type="project" value="TreeGrafter"/>
</dbReference>
<feature type="compositionally biased region" description="Polar residues" evidence="8">
    <location>
        <begin position="994"/>
        <end position="1011"/>
    </location>
</feature>
<evidence type="ECO:0000313" key="11">
    <source>
        <dbReference type="EMBL" id="GAX84871.1"/>
    </source>
</evidence>
<evidence type="ECO:0000259" key="10">
    <source>
        <dbReference type="Pfam" id="PF23320"/>
    </source>
</evidence>
<feature type="compositionally biased region" description="Low complexity" evidence="8">
    <location>
        <begin position="153"/>
        <end position="169"/>
    </location>
</feature>
<comment type="caution">
    <text evidence="11">The sequence shown here is derived from an EMBL/GenBank/DDBJ whole genome shotgun (WGS) entry which is preliminary data.</text>
</comment>
<keyword evidence="7" id="KW-0804">Transcription</keyword>
<feature type="region of interest" description="Disordered" evidence="8">
    <location>
        <begin position="214"/>
        <end position="233"/>
    </location>
</feature>
<dbReference type="GO" id="GO:0005634">
    <property type="term" value="C:nucleus"/>
    <property type="evidence" value="ECO:0007669"/>
    <property type="project" value="TreeGrafter"/>
</dbReference>
<comment type="similarity">
    <text evidence="1">Belongs to the VEFS (VRN2-EMF2-FIS2-SU(Z)12) family.</text>
</comment>
<dbReference type="Proteomes" id="UP000232323">
    <property type="component" value="Unassembled WGS sequence"/>
</dbReference>
<keyword evidence="3" id="KW-0863">Zinc-finger</keyword>
<evidence type="ECO:0000259" key="9">
    <source>
        <dbReference type="Pfam" id="PF09733"/>
    </source>
</evidence>
<dbReference type="STRING" id="1157962.A0A250XP71"/>
<feature type="compositionally biased region" description="Polar residues" evidence="8">
    <location>
        <begin position="514"/>
        <end position="539"/>
    </location>
</feature>
<keyword evidence="4" id="KW-0862">Zinc</keyword>
<evidence type="ECO:0000256" key="7">
    <source>
        <dbReference type="ARBA" id="ARBA00023163"/>
    </source>
</evidence>
<dbReference type="Pfam" id="PF23320">
    <property type="entry name" value="Zn_SUZ12"/>
    <property type="match status" value="1"/>
</dbReference>
<dbReference type="InterPro" id="IPR057540">
    <property type="entry name" value="Znf_SUZ12"/>
</dbReference>
<dbReference type="AlphaFoldDB" id="A0A250XP71"/>
<dbReference type="OrthoDB" id="548654at2759"/>
<dbReference type="PANTHER" id="PTHR22597:SF0">
    <property type="entry name" value="POLYCOMB PROTEIN SUZ12"/>
    <property type="match status" value="1"/>
</dbReference>
<feature type="region of interest" description="Disordered" evidence="8">
    <location>
        <begin position="140"/>
        <end position="172"/>
    </location>
</feature>
<keyword evidence="5" id="KW-0156">Chromatin regulator</keyword>
<keyword evidence="2" id="KW-0479">Metal-binding</keyword>
<dbReference type="GO" id="GO:0008270">
    <property type="term" value="F:zinc ion binding"/>
    <property type="evidence" value="ECO:0007669"/>
    <property type="project" value="UniProtKB-KW"/>
</dbReference>
<evidence type="ECO:0000256" key="6">
    <source>
        <dbReference type="ARBA" id="ARBA00023015"/>
    </source>
</evidence>
<evidence type="ECO:0000256" key="5">
    <source>
        <dbReference type="ARBA" id="ARBA00022853"/>
    </source>
</evidence>
<name>A0A250XP71_9CHLO</name>
<accession>A0A250XP71</accession>
<keyword evidence="12" id="KW-1185">Reference proteome</keyword>
<feature type="region of interest" description="Disordered" evidence="8">
    <location>
        <begin position="960"/>
        <end position="1011"/>
    </location>
</feature>
<evidence type="ECO:0000256" key="3">
    <source>
        <dbReference type="ARBA" id="ARBA00022771"/>
    </source>
</evidence>
<sequence>MADFISDIPVVAQPSQELRVFDDPDFWVYYQPITLSNLLTSRQPLFLRRNLRYSQKKKPSIPKGTAFLQVTLNALIAQSSVEGAAASRPAMLKSAGHDAQPLEGGLTLMVAVCEGLSNGVDFKPVTAQVIHVDSTMLERSDVKGSHNDGVGLKSTPATASMTTTTAPKKGQASTEAVVTKGVSAASSNIQMSPVASVPPKLVMEAELAARELRHQAKECPDESSEDPEERRDECQPVQIRLQIPVEHELHCPHLVMCVWDSFPNWAKSLCKQRSGKHLSSLLDADVALGVLRPGSTVWSGTLSLAAAISQLQIGFRGLPDARKHIDHEAVHEVALRLCTSSIGIHTAVLTRPPATDTSPQHTECSYELRTLRINPISSSQPSAVVTEHSLALSCDSMSYEDSKRMTLQQQQQAVGGIRLRGLKGLTATISLRACNRLSDSVDDSRSTLSSHAACTVVGRPQEGLARQEASNAGLSMEATKQGATRAGDPTLRKRKHLDKVLSEEEALRVKKMKASTSSSPALQTSEPPASQQPSSTQGLPSEHLNPGQGCPQSVDESEIPAPVDPVLDCSNSPGGDALAAVEAPLVQYRFMFAGDQKMAKQCEPAFTCCMCNQRTESFKGLQQHLEASHLYLKYEYFDGCVGAPGPQPAPGAIAVVVVRVPLTVFCRNTFRLLGLRERSIFRVEGGLNHSVVNTFIFHKRISSTLDFDKDAAFLLSRAAGLPLPLPLPPLLPSSPLPMISVKDIGAKAGLVMSDSRQTSEQGAVVRGKSKGKVCAVGRTIGGPLRAEDGQLSRRYYHSRTAVPMTPEEVLNGQDTDDETDMEGVKRELKSGLAASSNKLTVSERELITYWNCFTRKTPAFADYIIPTRCCQFVKEHKEMLKARGQDGRRSLVTFLLMLWEYSLIDAKTMDRCFSIYDAEDPFQDSTLAVHDVTLAEAIGKNAEAEAGSCASSPKCKVPGAHSGKMHSINPWSKAGSGSKVSSPGGGNTLRAEPTNASTSHSKQAPSVASRG</sequence>
<feature type="compositionally biased region" description="Basic and acidic residues" evidence="8">
    <location>
        <begin position="498"/>
        <end position="508"/>
    </location>
</feature>
<keyword evidence="6" id="KW-0805">Transcription regulation</keyword>
<protein>
    <submittedName>
        <fullName evidence="11">Uncharacterized protein</fullName>
    </submittedName>
</protein>
<reference evidence="11 12" key="1">
    <citation type="submission" date="2017-08" db="EMBL/GenBank/DDBJ databases">
        <title>Acidophilic green algal genome provides insights into adaptation to an acidic environment.</title>
        <authorList>
            <person name="Hirooka S."/>
            <person name="Hirose Y."/>
            <person name="Kanesaki Y."/>
            <person name="Higuchi S."/>
            <person name="Fujiwara T."/>
            <person name="Onuma R."/>
            <person name="Era A."/>
            <person name="Ohbayashi R."/>
            <person name="Uzuka A."/>
            <person name="Nozaki H."/>
            <person name="Yoshikawa H."/>
            <person name="Miyagishima S.Y."/>
        </authorList>
    </citation>
    <scope>NUCLEOTIDE SEQUENCE [LARGE SCALE GENOMIC DNA]</scope>
    <source>
        <strain evidence="11 12">NIES-2499</strain>
    </source>
</reference>
<feature type="compositionally biased region" description="Low complexity" evidence="8">
    <location>
        <begin position="972"/>
        <end position="982"/>
    </location>
</feature>
<dbReference type="PANTHER" id="PTHR22597">
    <property type="entry name" value="POLYCOMB GROUP PROTEIN"/>
    <property type="match status" value="1"/>
</dbReference>
<feature type="domain" description="Polycomb protein VEFS-Box" evidence="9">
    <location>
        <begin position="792"/>
        <end position="909"/>
    </location>
</feature>
<evidence type="ECO:0000256" key="4">
    <source>
        <dbReference type="ARBA" id="ARBA00022833"/>
    </source>
</evidence>
<evidence type="ECO:0000256" key="2">
    <source>
        <dbReference type="ARBA" id="ARBA00022723"/>
    </source>
</evidence>
<organism evidence="11 12">
    <name type="scientific">Chlamydomonas eustigma</name>
    <dbReference type="NCBI Taxonomy" id="1157962"/>
    <lineage>
        <taxon>Eukaryota</taxon>
        <taxon>Viridiplantae</taxon>
        <taxon>Chlorophyta</taxon>
        <taxon>core chlorophytes</taxon>
        <taxon>Chlorophyceae</taxon>
        <taxon>CS clade</taxon>
        <taxon>Chlamydomonadales</taxon>
        <taxon>Chlamydomonadaceae</taxon>
        <taxon>Chlamydomonas</taxon>
    </lineage>
</organism>
<feature type="domain" description="Polycomb protein SUZ12-like zinc finger" evidence="10">
    <location>
        <begin position="586"/>
        <end position="637"/>
    </location>
</feature>
<evidence type="ECO:0000256" key="8">
    <source>
        <dbReference type="SAM" id="MobiDB-lite"/>
    </source>
</evidence>
<dbReference type="CDD" id="cd21553">
    <property type="entry name" value="VEFS-box_EMF2-like"/>
    <property type="match status" value="1"/>
</dbReference>
<dbReference type="EMBL" id="BEGY01000138">
    <property type="protein sequence ID" value="GAX84871.1"/>
    <property type="molecule type" value="Genomic_DNA"/>
</dbReference>
<feature type="region of interest" description="Disordered" evidence="8">
    <location>
        <begin position="468"/>
        <end position="568"/>
    </location>
</feature>
<dbReference type="InterPro" id="IPR019135">
    <property type="entry name" value="Polycomb_protein_VEFS-Box"/>
</dbReference>
<gene>
    <name evidence="11" type="ORF">CEUSTIGMA_g12292.t1</name>
</gene>
<proteinExistence type="inferred from homology"/>